<dbReference type="PANTHER" id="PTHR43155">
    <property type="entry name" value="CYCLIC DI-GMP PHOSPHODIESTERASE PA4108-RELATED"/>
    <property type="match status" value="1"/>
</dbReference>
<comment type="caution">
    <text evidence="3">The sequence shown here is derived from an EMBL/GenBank/DDBJ whole genome shotgun (WGS) entry which is preliminary data.</text>
</comment>
<evidence type="ECO:0000313" key="4">
    <source>
        <dbReference type="Proteomes" id="UP000469724"/>
    </source>
</evidence>
<proteinExistence type="predicted"/>
<dbReference type="Pfam" id="PF11871">
    <property type="entry name" value="DUF3391"/>
    <property type="match status" value="1"/>
</dbReference>
<dbReference type="PANTHER" id="PTHR43155:SF2">
    <property type="entry name" value="CYCLIC DI-GMP PHOSPHODIESTERASE PA4108"/>
    <property type="match status" value="1"/>
</dbReference>
<evidence type="ECO:0000259" key="1">
    <source>
        <dbReference type="PROSITE" id="PS51831"/>
    </source>
</evidence>
<dbReference type="Pfam" id="PF13487">
    <property type="entry name" value="HD_5"/>
    <property type="match status" value="1"/>
</dbReference>
<dbReference type="PROSITE" id="PS51831">
    <property type="entry name" value="HD"/>
    <property type="match status" value="1"/>
</dbReference>
<dbReference type="EMBL" id="JAAGRQ010000008">
    <property type="protein sequence ID" value="NDY55668.1"/>
    <property type="molecule type" value="Genomic_DNA"/>
</dbReference>
<dbReference type="InterPro" id="IPR037522">
    <property type="entry name" value="HD_GYP_dom"/>
</dbReference>
<dbReference type="InterPro" id="IPR003607">
    <property type="entry name" value="HD/PDEase_dom"/>
</dbReference>
<keyword evidence="4" id="KW-1185">Reference proteome</keyword>
<dbReference type="Proteomes" id="UP000469724">
    <property type="component" value="Unassembled WGS sequence"/>
</dbReference>
<dbReference type="Gene3D" id="1.10.3210.10">
    <property type="entry name" value="Hypothetical protein af1432"/>
    <property type="match status" value="1"/>
</dbReference>
<evidence type="ECO:0000259" key="2">
    <source>
        <dbReference type="PROSITE" id="PS51832"/>
    </source>
</evidence>
<dbReference type="InterPro" id="IPR021812">
    <property type="entry name" value="DUF3391"/>
</dbReference>
<gene>
    <name evidence="3" type="ORF">G3N56_02790</name>
</gene>
<reference evidence="3 4" key="1">
    <citation type="submission" date="2020-02" db="EMBL/GenBank/DDBJ databases">
        <title>Comparative genomics of sulfur disproportionating microorganisms.</title>
        <authorList>
            <person name="Ward L.M."/>
            <person name="Bertran E."/>
            <person name="Johnston D.T."/>
        </authorList>
    </citation>
    <scope>NUCLEOTIDE SEQUENCE [LARGE SCALE GENOMIC DNA]</scope>
    <source>
        <strain evidence="3 4">DSM 3696</strain>
    </source>
</reference>
<feature type="domain" description="HD-GYP" evidence="2">
    <location>
        <begin position="141"/>
        <end position="337"/>
    </location>
</feature>
<organism evidence="3 4">
    <name type="scientific">Desulfolutivibrio sulfodismutans</name>
    <dbReference type="NCBI Taxonomy" id="63561"/>
    <lineage>
        <taxon>Bacteria</taxon>
        <taxon>Pseudomonadati</taxon>
        <taxon>Thermodesulfobacteriota</taxon>
        <taxon>Desulfovibrionia</taxon>
        <taxon>Desulfovibrionales</taxon>
        <taxon>Desulfovibrionaceae</taxon>
        <taxon>Desulfolutivibrio</taxon>
    </lineage>
</organism>
<protein>
    <submittedName>
        <fullName evidence="3">HD-GYP domain-containing protein</fullName>
    </submittedName>
</protein>
<name>A0A7K3NHK3_9BACT</name>
<dbReference type="SUPFAM" id="SSF109604">
    <property type="entry name" value="HD-domain/PDEase-like"/>
    <property type="match status" value="1"/>
</dbReference>
<sequence>MVLKIGVNELAVGMYVVDTGLSWMEHPYLFSRQGPIDSEKSLQALKREGYTEAFIDTRQSGLDDDAARRLSGGALFTEAFTERATPAATSRRAVPMAQELPAARKVYEDALAFARDFIHKAYLEKTVDIERSEAFVSDVISSVARNREALTGLCKLRFYDEYSYTHSINVTVLATAFGQFLGLPEDELHPLGLAALFHDIGKANIPREVLNKPGRLDDREFQVIKRHPLESYVILKGMGALASKVLSAIVEHHEKYDGSGYPRGIGGEEVSMFARIISLADVYDALTSERVYKKGMPPSQALGVMYGMREKDFHPTMVERFIKCLGIYPVGSFVRLSDSRHGLVWALNAQAPLSPTVKAAFDDAMRPIPAEYVDLAACGEASAGPPLSIAEAVDPRRFNIDMAAVMN</sequence>
<dbReference type="RefSeq" id="WP_163300725.1">
    <property type="nucleotide sequence ID" value="NZ_JAAGRQ010000008.1"/>
</dbReference>
<dbReference type="CDD" id="cd00077">
    <property type="entry name" value="HDc"/>
    <property type="match status" value="1"/>
</dbReference>
<dbReference type="AlphaFoldDB" id="A0A7K3NHK3"/>
<dbReference type="SMART" id="SM00471">
    <property type="entry name" value="HDc"/>
    <property type="match status" value="1"/>
</dbReference>
<evidence type="ECO:0000313" key="3">
    <source>
        <dbReference type="EMBL" id="NDY55668.1"/>
    </source>
</evidence>
<accession>A0A7K3NHK3</accession>
<dbReference type="InterPro" id="IPR006674">
    <property type="entry name" value="HD_domain"/>
</dbReference>
<dbReference type="PROSITE" id="PS51832">
    <property type="entry name" value="HD_GYP"/>
    <property type="match status" value="1"/>
</dbReference>
<feature type="domain" description="HD" evidence="1">
    <location>
        <begin position="163"/>
        <end position="286"/>
    </location>
</feature>